<organism evidence="2 3">
    <name type="scientific">Ranatra chinensis</name>
    <dbReference type="NCBI Taxonomy" id="642074"/>
    <lineage>
        <taxon>Eukaryota</taxon>
        <taxon>Metazoa</taxon>
        <taxon>Ecdysozoa</taxon>
        <taxon>Arthropoda</taxon>
        <taxon>Hexapoda</taxon>
        <taxon>Insecta</taxon>
        <taxon>Pterygota</taxon>
        <taxon>Neoptera</taxon>
        <taxon>Paraneoptera</taxon>
        <taxon>Hemiptera</taxon>
        <taxon>Heteroptera</taxon>
        <taxon>Panheteroptera</taxon>
        <taxon>Nepomorpha</taxon>
        <taxon>Nepidae</taxon>
        <taxon>Ranatrinae</taxon>
        <taxon>Ranatra</taxon>
    </lineage>
</organism>
<evidence type="ECO:0000313" key="2">
    <source>
        <dbReference type="EMBL" id="KAL1129899.1"/>
    </source>
</evidence>
<gene>
    <name evidence="2" type="ORF">AAG570_012843</name>
</gene>
<comment type="caution">
    <text evidence="2">The sequence shown here is derived from an EMBL/GenBank/DDBJ whole genome shotgun (WGS) entry which is preliminary data.</text>
</comment>
<dbReference type="AlphaFoldDB" id="A0ABD0Z398"/>
<evidence type="ECO:0000313" key="3">
    <source>
        <dbReference type="Proteomes" id="UP001558652"/>
    </source>
</evidence>
<dbReference type="EMBL" id="JBFDAA010000008">
    <property type="protein sequence ID" value="KAL1129899.1"/>
    <property type="molecule type" value="Genomic_DNA"/>
</dbReference>
<accession>A0ABD0Z398</accession>
<reference evidence="2 3" key="1">
    <citation type="submission" date="2024-07" db="EMBL/GenBank/DDBJ databases">
        <title>Chromosome-level genome assembly of the water stick insect Ranatra chinensis (Heteroptera: Nepidae).</title>
        <authorList>
            <person name="Liu X."/>
        </authorList>
    </citation>
    <scope>NUCLEOTIDE SEQUENCE [LARGE SCALE GENOMIC DNA]</scope>
    <source>
        <strain evidence="2">Cailab_2021Rc</strain>
        <tissue evidence="2">Muscle</tissue>
    </source>
</reference>
<feature type="compositionally biased region" description="Polar residues" evidence="1">
    <location>
        <begin position="1"/>
        <end position="16"/>
    </location>
</feature>
<name>A0ABD0Z398_9HEMI</name>
<feature type="region of interest" description="Disordered" evidence="1">
    <location>
        <begin position="1"/>
        <end position="43"/>
    </location>
</feature>
<sequence length="126" mass="14532">MRLSSENSNPTRTIQRANGMRIRDKGSEHNWSSSERARPEPPTESWTLKAVWRLRDLINEDGPFRGKLSVRPWASQPPDPQCSTTRHYTLTPRQQHTYKSTYRLHENNCACPGGRRGDGVVEFLNN</sequence>
<dbReference type="Proteomes" id="UP001558652">
    <property type="component" value="Unassembled WGS sequence"/>
</dbReference>
<keyword evidence="3" id="KW-1185">Reference proteome</keyword>
<evidence type="ECO:0000256" key="1">
    <source>
        <dbReference type="SAM" id="MobiDB-lite"/>
    </source>
</evidence>
<protein>
    <submittedName>
        <fullName evidence="2">Uncharacterized protein</fullName>
    </submittedName>
</protein>
<proteinExistence type="predicted"/>
<feature type="region of interest" description="Disordered" evidence="1">
    <location>
        <begin position="65"/>
        <end position="86"/>
    </location>
</feature>